<feature type="domain" description="Xylose isomerase-like TIM barrel" evidence="1">
    <location>
        <begin position="23"/>
        <end position="262"/>
    </location>
</feature>
<keyword evidence="2" id="KW-0413">Isomerase</keyword>
<reference evidence="2" key="2">
    <citation type="journal article" date="2021" name="PeerJ">
        <title>Extensive microbial diversity within the chicken gut microbiome revealed by metagenomics and culture.</title>
        <authorList>
            <person name="Gilroy R."/>
            <person name="Ravi A."/>
            <person name="Getino M."/>
            <person name="Pursley I."/>
            <person name="Horton D.L."/>
            <person name="Alikhan N.F."/>
            <person name="Baker D."/>
            <person name="Gharbi K."/>
            <person name="Hall N."/>
            <person name="Watson M."/>
            <person name="Adriaenssens E.M."/>
            <person name="Foster-Nyarko E."/>
            <person name="Jarju S."/>
            <person name="Secka A."/>
            <person name="Antonio M."/>
            <person name="Oren A."/>
            <person name="Chaudhuri R.R."/>
            <person name="La Ragione R."/>
            <person name="Hildebrand F."/>
            <person name="Pallen M.J."/>
        </authorList>
    </citation>
    <scope>NUCLEOTIDE SEQUENCE</scope>
    <source>
        <strain evidence="2">ChiSxjej2B14-8506</strain>
    </source>
</reference>
<dbReference type="InterPro" id="IPR013022">
    <property type="entry name" value="Xyl_isomerase-like_TIM-brl"/>
</dbReference>
<dbReference type="PANTHER" id="PTHR12110:SF21">
    <property type="entry name" value="XYLOSE ISOMERASE-LIKE TIM BARREL DOMAIN-CONTAINING PROTEIN"/>
    <property type="match status" value="1"/>
</dbReference>
<dbReference type="EMBL" id="DVNK01000050">
    <property type="protein sequence ID" value="HIU47199.1"/>
    <property type="molecule type" value="Genomic_DNA"/>
</dbReference>
<evidence type="ECO:0000313" key="3">
    <source>
        <dbReference type="Proteomes" id="UP000824123"/>
    </source>
</evidence>
<protein>
    <submittedName>
        <fullName evidence="2">Sugar phosphate isomerase/epimerase</fullName>
    </submittedName>
</protein>
<dbReference type="InterPro" id="IPR036237">
    <property type="entry name" value="Xyl_isomerase-like_sf"/>
</dbReference>
<dbReference type="SUPFAM" id="SSF51658">
    <property type="entry name" value="Xylose isomerase-like"/>
    <property type="match status" value="1"/>
</dbReference>
<organism evidence="2 3">
    <name type="scientific">Candidatus Fimadaptatus faecigallinarum</name>
    <dbReference type="NCBI Taxonomy" id="2840814"/>
    <lineage>
        <taxon>Bacteria</taxon>
        <taxon>Bacillati</taxon>
        <taxon>Bacillota</taxon>
        <taxon>Clostridia</taxon>
        <taxon>Eubacteriales</taxon>
        <taxon>Candidatus Fimadaptatus</taxon>
    </lineage>
</organism>
<dbReference type="Pfam" id="PF01261">
    <property type="entry name" value="AP_endonuc_2"/>
    <property type="match status" value="1"/>
</dbReference>
<evidence type="ECO:0000259" key="1">
    <source>
        <dbReference type="Pfam" id="PF01261"/>
    </source>
</evidence>
<dbReference type="GO" id="GO:0016853">
    <property type="term" value="F:isomerase activity"/>
    <property type="evidence" value="ECO:0007669"/>
    <property type="project" value="UniProtKB-KW"/>
</dbReference>
<dbReference type="PANTHER" id="PTHR12110">
    <property type="entry name" value="HYDROXYPYRUVATE ISOMERASE"/>
    <property type="match status" value="1"/>
</dbReference>
<dbReference type="Proteomes" id="UP000824123">
    <property type="component" value="Unassembled WGS sequence"/>
</dbReference>
<accession>A0A9D1LSJ6</accession>
<sequence length="267" mass="30074">MQYGISSSALFGRMETDQALAFLRDSGKCDCVEVFFQCPDEYSGQYRSAVFDAARGLNIVSMHMLSSSFEVMLFSASTHGREYALRETLAAIETGCQLGAARYVVHGRNRLMGTRGAVPPLADPDVTAAALRPVMDALHEHGMTLALENVFWSEFSQPEFGPLIAQRLPDIRFTLDTKQAVRSQRDYHEFMDAMGERLDHVHVYDFDENGRECLPGRGRFDFAKFGDELRARGYDGAVIIEAYPYMYEQPADLFKALDYLRRTMGGK</sequence>
<dbReference type="InterPro" id="IPR050312">
    <property type="entry name" value="IolE/XylAMocC-like"/>
</dbReference>
<name>A0A9D1LSJ6_9FIRM</name>
<gene>
    <name evidence="2" type="ORF">IAC59_08060</name>
</gene>
<proteinExistence type="predicted"/>
<dbReference type="Gene3D" id="3.20.20.150">
    <property type="entry name" value="Divalent-metal-dependent TIM barrel enzymes"/>
    <property type="match status" value="1"/>
</dbReference>
<dbReference type="AlphaFoldDB" id="A0A9D1LSJ6"/>
<reference evidence="2" key="1">
    <citation type="submission" date="2020-10" db="EMBL/GenBank/DDBJ databases">
        <authorList>
            <person name="Gilroy R."/>
        </authorList>
    </citation>
    <scope>NUCLEOTIDE SEQUENCE</scope>
    <source>
        <strain evidence="2">ChiSxjej2B14-8506</strain>
    </source>
</reference>
<evidence type="ECO:0000313" key="2">
    <source>
        <dbReference type="EMBL" id="HIU47199.1"/>
    </source>
</evidence>
<comment type="caution">
    <text evidence="2">The sequence shown here is derived from an EMBL/GenBank/DDBJ whole genome shotgun (WGS) entry which is preliminary data.</text>
</comment>